<dbReference type="STRING" id="6573.A0A210Q4G4"/>
<evidence type="ECO:0000256" key="3">
    <source>
        <dbReference type="ARBA" id="ARBA00022475"/>
    </source>
</evidence>
<dbReference type="SUPFAM" id="SSF63712">
    <property type="entry name" value="Nicotinic receptor ligand binding domain-like"/>
    <property type="match status" value="1"/>
</dbReference>
<keyword evidence="3" id="KW-1003">Cell membrane</keyword>
<dbReference type="InterPro" id="IPR036734">
    <property type="entry name" value="Neur_chan_lig-bd_sf"/>
</dbReference>
<keyword evidence="5 15" id="KW-1133">Transmembrane helix</keyword>
<evidence type="ECO:0000259" key="16">
    <source>
        <dbReference type="Pfam" id="PF02931"/>
    </source>
</evidence>
<dbReference type="GO" id="GO:0004888">
    <property type="term" value="F:transmembrane signaling receptor activity"/>
    <property type="evidence" value="ECO:0007669"/>
    <property type="project" value="InterPro"/>
</dbReference>
<dbReference type="OrthoDB" id="5975154at2759"/>
<dbReference type="Pfam" id="PF02932">
    <property type="entry name" value="Neur_chan_memb"/>
    <property type="match status" value="1"/>
</dbReference>
<keyword evidence="12" id="KW-1071">Ligand-gated ion channel</keyword>
<evidence type="ECO:0000256" key="7">
    <source>
        <dbReference type="ARBA" id="ARBA00023065"/>
    </source>
</evidence>
<evidence type="ECO:0000256" key="10">
    <source>
        <dbReference type="ARBA" id="ARBA00023170"/>
    </source>
</evidence>
<evidence type="ECO:0000256" key="15">
    <source>
        <dbReference type="RuleBase" id="RU000687"/>
    </source>
</evidence>
<evidence type="ECO:0000256" key="1">
    <source>
        <dbReference type="ARBA" id="ARBA00009237"/>
    </source>
</evidence>
<proteinExistence type="inferred from homology"/>
<feature type="chain" id="PRO_5022251052" evidence="15">
    <location>
        <begin position="25"/>
        <end position="493"/>
    </location>
</feature>
<evidence type="ECO:0000256" key="5">
    <source>
        <dbReference type="ARBA" id="ARBA00022989"/>
    </source>
</evidence>
<keyword evidence="2 15" id="KW-0813">Transport</keyword>
<evidence type="ECO:0000313" key="18">
    <source>
        <dbReference type="EMBL" id="OWF43633.1"/>
    </source>
</evidence>
<feature type="domain" description="Neurotransmitter-gated ion-channel ligand-binding" evidence="16">
    <location>
        <begin position="63"/>
        <end position="255"/>
    </location>
</feature>
<keyword evidence="9" id="KW-1015">Disulfide bond</keyword>
<evidence type="ECO:0000256" key="14">
    <source>
        <dbReference type="ARBA" id="ARBA00034099"/>
    </source>
</evidence>
<keyword evidence="13 15" id="KW-0407">Ion channel</keyword>
<gene>
    <name evidence="18" type="ORF">KP79_PYT06526</name>
</gene>
<evidence type="ECO:0000313" key="19">
    <source>
        <dbReference type="Proteomes" id="UP000242188"/>
    </source>
</evidence>
<evidence type="ECO:0000256" key="13">
    <source>
        <dbReference type="ARBA" id="ARBA00023303"/>
    </source>
</evidence>
<keyword evidence="4 15" id="KW-0812">Transmembrane</keyword>
<dbReference type="PRINTS" id="PR00252">
    <property type="entry name" value="NRIONCHANNEL"/>
</dbReference>
<evidence type="ECO:0000256" key="6">
    <source>
        <dbReference type="ARBA" id="ARBA00023018"/>
    </source>
</evidence>
<feature type="signal peptide" evidence="15">
    <location>
        <begin position="1"/>
        <end position="24"/>
    </location>
</feature>
<keyword evidence="11" id="KW-0325">Glycoprotein</keyword>
<dbReference type="InterPro" id="IPR006202">
    <property type="entry name" value="Neur_chan_lig-bd"/>
</dbReference>
<keyword evidence="10 18" id="KW-0675">Receptor</keyword>
<comment type="similarity">
    <text evidence="1">Belongs to the ligand-gated ion channel (TC 1.A.9) family. Acetylcholine receptor (TC 1.A.9.1) subfamily.</text>
</comment>
<keyword evidence="7 15" id="KW-0406">Ion transport</keyword>
<keyword evidence="8 15" id="KW-0472">Membrane</keyword>
<dbReference type="InterPro" id="IPR038050">
    <property type="entry name" value="Neuro_actylchol_rec"/>
</dbReference>
<accession>A0A210Q4G4</accession>
<dbReference type="SUPFAM" id="SSF90112">
    <property type="entry name" value="Neurotransmitter-gated ion-channel transmembrane pore"/>
    <property type="match status" value="1"/>
</dbReference>
<dbReference type="AlphaFoldDB" id="A0A210Q4G4"/>
<evidence type="ECO:0000256" key="8">
    <source>
        <dbReference type="ARBA" id="ARBA00023136"/>
    </source>
</evidence>
<dbReference type="CDD" id="cd19033">
    <property type="entry name" value="LGIC_ECD_nAChR_proto-like"/>
    <property type="match status" value="1"/>
</dbReference>
<sequence length="493" mass="57601">MSANRKRGWCVWIWKTFMWWTVFHVIPKSRGTHQHRHHFPEVFSEEDRLIKYLLRINSVRSLYSRPVLNYSDSVNVKFGLQLIQIMDLNERDQVLTLNVWSHYEWVDVHLRWNVSEYKGVEEVHMKPTELWTPDIKLYNYADDRLTENRDAMCVVRYDGTITWLPQAVYKSSCNVDVATFPFDKQHCHLKFGSWSYDGFKLDLHFVNASEMTMDDYYVSNVWDVIETPAQRNVMKYVCCQAPFIDLTFSITIRRRATFYAYILILPCVLLTSLTLVLFWIPPESPAKMQLGMSIFMAYFVLLLLFEANLPPAASSVPILGTYYCLNMVLITLSSFLNVFVVNISFIGARAAVPYMLKRVMFSFVARVVCMENLVLPFKDDSQVTCPPSRRCMIGNGENKWAPPNNWRGSSEMTANAQTETVQNPQLAEIHAKLNEIRNFIKMYKERLEEKDRKEKMAKEWKALALVFDRIFFIIYISTITVSLCVVLPIIFSS</sequence>
<dbReference type="InterPro" id="IPR006201">
    <property type="entry name" value="Neur_channel"/>
</dbReference>
<comment type="caution">
    <text evidence="18">The sequence shown here is derived from an EMBL/GenBank/DDBJ whole genome shotgun (WGS) entry which is preliminary data.</text>
</comment>
<dbReference type="Gene3D" id="1.20.58.390">
    <property type="entry name" value="Neurotransmitter-gated ion-channel transmembrane domain"/>
    <property type="match status" value="2"/>
</dbReference>
<keyword evidence="19" id="KW-1185">Reference proteome</keyword>
<comment type="subcellular location">
    <subcellularLocation>
        <location evidence="14">Synaptic cell membrane</location>
        <topology evidence="14">Multi-pass membrane protein</topology>
    </subcellularLocation>
</comment>
<dbReference type="InterPro" id="IPR006029">
    <property type="entry name" value="Neurotrans-gated_channel_TM"/>
</dbReference>
<feature type="transmembrane region" description="Helical" evidence="15">
    <location>
        <begin position="286"/>
        <end position="305"/>
    </location>
</feature>
<keyword evidence="15" id="KW-0732">Signal</keyword>
<evidence type="ECO:0000256" key="12">
    <source>
        <dbReference type="ARBA" id="ARBA00023286"/>
    </source>
</evidence>
<protein>
    <submittedName>
        <fullName evidence="18">Neuronal acetylcholine receptor subunit alpha-10</fullName>
    </submittedName>
</protein>
<dbReference type="PANTHER" id="PTHR18945">
    <property type="entry name" value="NEUROTRANSMITTER GATED ION CHANNEL"/>
    <property type="match status" value="1"/>
</dbReference>
<feature type="transmembrane region" description="Helical" evidence="15">
    <location>
        <begin position="258"/>
        <end position="280"/>
    </location>
</feature>
<dbReference type="GO" id="GO:0045211">
    <property type="term" value="C:postsynaptic membrane"/>
    <property type="evidence" value="ECO:0007669"/>
    <property type="project" value="InterPro"/>
</dbReference>
<evidence type="ECO:0000256" key="2">
    <source>
        <dbReference type="ARBA" id="ARBA00022448"/>
    </source>
</evidence>
<feature type="domain" description="Neurotransmitter-gated ion-channel transmembrane" evidence="17">
    <location>
        <begin position="263"/>
        <end position="480"/>
    </location>
</feature>
<evidence type="ECO:0000256" key="4">
    <source>
        <dbReference type="ARBA" id="ARBA00022692"/>
    </source>
</evidence>
<organism evidence="18 19">
    <name type="scientific">Mizuhopecten yessoensis</name>
    <name type="common">Japanese scallop</name>
    <name type="synonym">Patinopecten yessoensis</name>
    <dbReference type="NCBI Taxonomy" id="6573"/>
    <lineage>
        <taxon>Eukaryota</taxon>
        <taxon>Metazoa</taxon>
        <taxon>Spiralia</taxon>
        <taxon>Lophotrochozoa</taxon>
        <taxon>Mollusca</taxon>
        <taxon>Bivalvia</taxon>
        <taxon>Autobranchia</taxon>
        <taxon>Pteriomorphia</taxon>
        <taxon>Pectinida</taxon>
        <taxon>Pectinoidea</taxon>
        <taxon>Pectinidae</taxon>
        <taxon>Mizuhopecten</taxon>
    </lineage>
</organism>
<dbReference type="Pfam" id="PF02931">
    <property type="entry name" value="Neur_chan_LBD"/>
    <property type="match status" value="1"/>
</dbReference>
<comment type="caution">
    <text evidence="15">Lacks conserved residue(s) required for the propagation of feature annotation.</text>
</comment>
<dbReference type="CDD" id="cd19051">
    <property type="entry name" value="LGIC_TM_cation"/>
    <property type="match status" value="1"/>
</dbReference>
<keyword evidence="6" id="KW-0770">Synapse</keyword>
<dbReference type="GO" id="GO:0022848">
    <property type="term" value="F:acetylcholine-gated monoatomic cation-selective channel activity"/>
    <property type="evidence" value="ECO:0007669"/>
    <property type="project" value="InterPro"/>
</dbReference>
<dbReference type="FunFam" id="2.70.170.10:FF:000016">
    <property type="entry name" value="Nicotinic acetylcholine receptor subunit"/>
    <property type="match status" value="1"/>
</dbReference>
<name>A0A210Q4G4_MIZYE</name>
<dbReference type="InterPro" id="IPR002394">
    <property type="entry name" value="Nicotinic_acetylcholine_rcpt"/>
</dbReference>
<dbReference type="PRINTS" id="PR00254">
    <property type="entry name" value="NICOTINICR"/>
</dbReference>
<dbReference type="Proteomes" id="UP000242188">
    <property type="component" value="Unassembled WGS sequence"/>
</dbReference>
<reference evidence="18 19" key="1">
    <citation type="journal article" date="2017" name="Nat. Ecol. Evol.">
        <title>Scallop genome provides insights into evolution of bilaterian karyotype and development.</title>
        <authorList>
            <person name="Wang S."/>
            <person name="Zhang J."/>
            <person name="Jiao W."/>
            <person name="Li J."/>
            <person name="Xun X."/>
            <person name="Sun Y."/>
            <person name="Guo X."/>
            <person name="Huan P."/>
            <person name="Dong B."/>
            <person name="Zhang L."/>
            <person name="Hu X."/>
            <person name="Sun X."/>
            <person name="Wang J."/>
            <person name="Zhao C."/>
            <person name="Wang Y."/>
            <person name="Wang D."/>
            <person name="Huang X."/>
            <person name="Wang R."/>
            <person name="Lv J."/>
            <person name="Li Y."/>
            <person name="Zhang Z."/>
            <person name="Liu B."/>
            <person name="Lu W."/>
            <person name="Hui Y."/>
            <person name="Liang J."/>
            <person name="Zhou Z."/>
            <person name="Hou R."/>
            <person name="Li X."/>
            <person name="Liu Y."/>
            <person name="Li H."/>
            <person name="Ning X."/>
            <person name="Lin Y."/>
            <person name="Zhao L."/>
            <person name="Xing Q."/>
            <person name="Dou J."/>
            <person name="Li Y."/>
            <person name="Mao J."/>
            <person name="Guo H."/>
            <person name="Dou H."/>
            <person name="Li T."/>
            <person name="Mu C."/>
            <person name="Jiang W."/>
            <person name="Fu Q."/>
            <person name="Fu X."/>
            <person name="Miao Y."/>
            <person name="Liu J."/>
            <person name="Yu Q."/>
            <person name="Li R."/>
            <person name="Liao H."/>
            <person name="Li X."/>
            <person name="Kong Y."/>
            <person name="Jiang Z."/>
            <person name="Chourrout D."/>
            <person name="Li R."/>
            <person name="Bao Z."/>
        </authorList>
    </citation>
    <scope>NUCLEOTIDE SEQUENCE [LARGE SCALE GENOMIC DNA]</scope>
    <source>
        <strain evidence="18 19">PY_sf001</strain>
    </source>
</reference>
<dbReference type="InterPro" id="IPR018000">
    <property type="entry name" value="Neurotransmitter_ion_chnl_CS"/>
</dbReference>
<dbReference type="EMBL" id="NEDP02005038">
    <property type="protein sequence ID" value="OWF43633.1"/>
    <property type="molecule type" value="Genomic_DNA"/>
</dbReference>
<evidence type="ECO:0000256" key="9">
    <source>
        <dbReference type="ARBA" id="ARBA00023157"/>
    </source>
</evidence>
<dbReference type="InterPro" id="IPR036719">
    <property type="entry name" value="Neuro-gated_channel_TM_sf"/>
</dbReference>
<evidence type="ECO:0000259" key="17">
    <source>
        <dbReference type="Pfam" id="PF02932"/>
    </source>
</evidence>
<feature type="transmembrane region" description="Helical" evidence="15">
    <location>
        <begin position="462"/>
        <end position="491"/>
    </location>
</feature>
<dbReference type="Gene3D" id="2.70.170.10">
    <property type="entry name" value="Neurotransmitter-gated ion-channel ligand-binding domain"/>
    <property type="match status" value="1"/>
</dbReference>
<dbReference type="PROSITE" id="PS00236">
    <property type="entry name" value="NEUROTR_ION_CHANNEL"/>
    <property type="match status" value="1"/>
</dbReference>
<evidence type="ECO:0000256" key="11">
    <source>
        <dbReference type="ARBA" id="ARBA00023180"/>
    </source>
</evidence>